<reference evidence="1" key="1">
    <citation type="submission" date="2022-07" db="EMBL/GenBank/DDBJ databases">
        <authorList>
            <person name="Macas J."/>
            <person name="Novak P."/>
            <person name="Neumann P."/>
        </authorList>
    </citation>
    <scope>NUCLEOTIDE SEQUENCE</scope>
</reference>
<dbReference type="AlphaFoldDB" id="A0AAV0CH43"/>
<keyword evidence="3" id="KW-1185">Reference proteome</keyword>
<evidence type="ECO:0000313" key="1">
    <source>
        <dbReference type="EMBL" id="CAH9077194.1"/>
    </source>
</evidence>
<name>A0AAV0CH43_9ASTE</name>
<sequence>MMKTGLRGRGIKLSNKISIEKPKTSDEQQQHPALFPKEFGVKTPNRLSQNKPLGLLSSFHRAFNIFRIFSTEHCIKQCFFGIEEAQICVSERKMKAYSAMAATTGCTSGLPRQDTG</sequence>
<comment type="caution">
    <text evidence="1">The sequence shown here is derived from an EMBL/GenBank/DDBJ whole genome shotgun (WGS) entry which is preliminary data.</text>
</comment>
<organism evidence="1 3">
    <name type="scientific">Cuscuta epithymum</name>
    <dbReference type="NCBI Taxonomy" id="186058"/>
    <lineage>
        <taxon>Eukaryota</taxon>
        <taxon>Viridiplantae</taxon>
        <taxon>Streptophyta</taxon>
        <taxon>Embryophyta</taxon>
        <taxon>Tracheophyta</taxon>
        <taxon>Spermatophyta</taxon>
        <taxon>Magnoliopsida</taxon>
        <taxon>eudicotyledons</taxon>
        <taxon>Gunneridae</taxon>
        <taxon>Pentapetalae</taxon>
        <taxon>asterids</taxon>
        <taxon>lamiids</taxon>
        <taxon>Solanales</taxon>
        <taxon>Convolvulaceae</taxon>
        <taxon>Cuscuteae</taxon>
        <taxon>Cuscuta</taxon>
        <taxon>Cuscuta subgen. Cuscuta</taxon>
    </lineage>
</organism>
<dbReference type="EMBL" id="CAMAPF010000031">
    <property type="protein sequence ID" value="CAH9077194.1"/>
    <property type="molecule type" value="Genomic_DNA"/>
</dbReference>
<gene>
    <name evidence="2" type="ORF">CEPIT_LOCUS24016</name>
    <name evidence="1" type="ORF">CEPIT_LOCUS6088</name>
</gene>
<dbReference type="Proteomes" id="UP001152523">
    <property type="component" value="Unassembled WGS sequence"/>
</dbReference>
<evidence type="ECO:0000313" key="2">
    <source>
        <dbReference type="EMBL" id="CAH9121840.1"/>
    </source>
</evidence>
<proteinExistence type="predicted"/>
<dbReference type="EMBL" id="CAMAPF010000921">
    <property type="protein sequence ID" value="CAH9121840.1"/>
    <property type="molecule type" value="Genomic_DNA"/>
</dbReference>
<evidence type="ECO:0000313" key="3">
    <source>
        <dbReference type="Proteomes" id="UP001152523"/>
    </source>
</evidence>
<protein>
    <submittedName>
        <fullName evidence="1">Uncharacterized protein</fullName>
    </submittedName>
</protein>
<accession>A0AAV0CH43</accession>